<dbReference type="EMBL" id="ML119809">
    <property type="protein sequence ID" value="RPA73850.1"/>
    <property type="molecule type" value="Genomic_DNA"/>
</dbReference>
<accession>A0A3N4HPV3</accession>
<feature type="compositionally biased region" description="Polar residues" evidence="1">
    <location>
        <begin position="32"/>
        <end position="44"/>
    </location>
</feature>
<evidence type="ECO:0000313" key="3">
    <source>
        <dbReference type="Proteomes" id="UP000275078"/>
    </source>
</evidence>
<protein>
    <submittedName>
        <fullName evidence="2">Uncharacterized protein</fullName>
    </submittedName>
</protein>
<evidence type="ECO:0000256" key="1">
    <source>
        <dbReference type="SAM" id="MobiDB-lite"/>
    </source>
</evidence>
<sequence>MATNDNENDCASKDELSTSTVDETVDLDIGETVSSTGESDTTGPSVGFKGLIETPGRQVSGALFTGSNGVESNTTAPTSDSCSASDHSEQGTVATDDGSQVPSYGPASAPVATGEELGRQQCIEEPGHALELGEVNVLGIATSISFKKNYRHRREEQDVVEVPVIIDATKGRRSIELVSDDDVKLLRKGYKRLGRRYGNLTDFYRIPVHKSTIMYLASKNAIGPDAPSFTTLVQSQLDVEEWLERARAGGQSESLETKEALHANSETRTVIPLLLCAPGASLSVSNWGRTYSLADPAEIPSESLKHPVPITVNPAAIGQVGELETTVDTQRIHLRSDSEFRRFRFGPSCLLARMPPRDF</sequence>
<gene>
    <name evidence="2" type="ORF">BJ508DRAFT_366553</name>
</gene>
<name>A0A3N4HPV3_ASCIM</name>
<dbReference type="Proteomes" id="UP000275078">
    <property type="component" value="Unassembled WGS sequence"/>
</dbReference>
<evidence type="ECO:0000313" key="2">
    <source>
        <dbReference type="EMBL" id="RPA73850.1"/>
    </source>
</evidence>
<feature type="region of interest" description="Disordered" evidence="1">
    <location>
        <begin position="1"/>
        <end position="113"/>
    </location>
</feature>
<keyword evidence="3" id="KW-1185">Reference proteome</keyword>
<dbReference type="AlphaFoldDB" id="A0A3N4HPV3"/>
<feature type="compositionally biased region" description="Polar residues" evidence="1">
    <location>
        <begin position="65"/>
        <end position="102"/>
    </location>
</feature>
<proteinExistence type="predicted"/>
<reference evidence="2 3" key="1">
    <citation type="journal article" date="2018" name="Nat. Ecol. Evol.">
        <title>Pezizomycetes genomes reveal the molecular basis of ectomycorrhizal truffle lifestyle.</title>
        <authorList>
            <person name="Murat C."/>
            <person name="Payen T."/>
            <person name="Noel B."/>
            <person name="Kuo A."/>
            <person name="Morin E."/>
            <person name="Chen J."/>
            <person name="Kohler A."/>
            <person name="Krizsan K."/>
            <person name="Balestrini R."/>
            <person name="Da Silva C."/>
            <person name="Montanini B."/>
            <person name="Hainaut M."/>
            <person name="Levati E."/>
            <person name="Barry K.W."/>
            <person name="Belfiori B."/>
            <person name="Cichocki N."/>
            <person name="Clum A."/>
            <person name="Dockter R.B."/>
            <person name="Fauchery L."/>
            <person name="Guy J."/>
            <person name="Iotti M."/>
            <person name="Le Tacon F."/>
            <person name="Lindquist E.A."/>
            <person name="Lipzen A."/>
            <person name="Malagnac F."/>
            <person name="Mello A."/>
            <person name="Molinier V."/>
            <person name="Miyauchi S."/>
            <person name="Poulain J."/>
            <person name="Riccioni C."/>
            <person name="Rubini A."/>
            <person name="Sitrit Y."/>
            <person name="Splivallo R."/>
            <person name="Traeger S."/>
            <person name="Wang M."/>
            <person name="Zifcakova L."/>
            <person name="Wipf D."/>
            <person name="Zambonelli A."/>
            <person name="Paolocci F."/>
            <person name="Nowrousian M."/>
            <person name="Ottonello S."/>
            <person name="Baldrian P."/>
            <person name="Spatafora J.W."/>
            <person name="Henrissat B."/>
            <person name="Nagy L.G."/>
            <person name="Aury J.M."/>
            <person name="Wincker P."/>
            <person name="Grigoriev I.V."/>
            <person name="Bonfante P."/>
            <person name="Martin F.M."/>
        </authorList>
    </citation>
    <scope>NUCLEOTIDE SEQUENCE [LARGE SCALE GENOMIC DNA]</scope>
    <source>
        <strain evidence="2 3">RN42</strain>
    </source>
</reference>
<organism evidence="2 3">
    <name type="scientific">Ascobolus immersus RN42</name>
    <dbReference type="NCBI Taxonomy" id="1160509"/>
    <lineage>
        <taxon>Eukaryota</taxon>
        <taxon>Fungi</taxon>
        <taxon>Dikarya</taxon>
        <taxon>Ascomycota</taxon>
        <taxon>Pezizomycotina</taxon>
        <taxon>Pezizomycetes</taxon>
        <taxon>Pezizales</taxon>
        <taxon>Ascobolaceae</taxon>
        <taxon>Ascobolus</taxon>
    </lineage>
</organism>